<name>A0A0K9NKB4_ZOSMR</name>
<reference evidence="2" key="1">
    <citation type="journal article" date="2016" name="Nature">
        <title>The genome of the seagrass Zostera marina reveals angiosperm adaptation to the sea.</title>
        <authorList>
            <person name="Olsen J.L."/>
            <person name="Rouze P."/>
            <person name="Verhelst B."/>
            <person name="Lin Y.-C."/>
            <person name="Bayer T."/>
            <person name="Collen J."/>
            <person name="Dattolo E."/>
            <person name="De Paoli E."/>
            <person name="Dittami S."/>
            <person name="Maumus F."/>
            <person name="Michel G."/>
            <person name="Kersting A."/>
            <person name="Lauritano C."/>
            <person name="Lohaus R."/>
            <person name="Toepel M."/>
            <person name="Tonon T."/>
            <person name="Vanneste K."/>
            <person name="Amirebrahimi M."/>
            <person name="Brakel J."/>
            <person name="Bostroem C."/>
            <person name="Chovatia M."/>
            <person name="Grimwood J."/>
            <person name="Jenkins J.W."/>
            <person name="Jueterbock A."/>
            <person name="Mraz A."/>
            <person name="Stam W.T."/>
            <person name="Tice H."/>
            <person name="Bornberg-Bauer E."/>
            <person name="Green P.J."/>
            <person name="Pearson G.A."/>
            <person name="Procaccini G."/>
            <person name="Duarte C.M."/>
            <person name="Schmutz J."/>
            <person name="Reusch T.B.H."/>
            <person name="Van de Peer Y."/>
        </authorList>
    </citation>
    <scope>NUCLEOTIDE SEQUENCE [LARGE SCALE GENOMIC DNA]</scope>
    <source>
        <strain evidence="2">cv. Finnish</strain>
    </source>
</reference>
<organism evidence="1 2">
    <name type="scientific">Zostera marina</name>
    <name type="common">Eelgrass</name>
    <dbReference type="NCBI Taxonomy" id="29655"/>
    <lineage>
        <taxon>Eukaryota</taxon>
        <taxon>Viridiplantae</taxon>
        <taxon>Streptophyta</taxon>
        <taxon>Embryophyta</taxon>
        <taxon>Tracheophyta</taxon>
        <taxon>Spermatophyta</taxon>
        <taxon>Magnoliopsida</taxon>
        <taxon>Liliopsida</taxon>
        <taxon>Zosteraceae</taxon>
        <taxon>Zostera</taxon>
    </lineage>
</organism>
<dbReference type="AlphaFoldDB" id="A0A0K9NKB4"/>
<protein>
    <submittedName>
        <fullName evidence="1">Uncharacterized protein</fullName>
    </submittedName>
</protein>
<evidence type="ECO:0000313" key="2">
    <source>
        <dbReference type="Proteomes" id="UP000036987"/>
    </source>
</evidence>
<dbReference type="EMBL" id="LFYR01002184">
    <property type="protein sequence ID" value="KMZ56415.1"/>
    <property type="molecule type" value="Genomic_DNA"/>
</dbReference>
<gene>
    <name evidence="1" type="ORF">ZOSMA_95G00090</name>
</gene>
<keyword evidence="2" id="KW-1185">Reference proteome</keyword>
<proteinExistence type="predicted"/>
<accession>A0A0K9NKB4</accession>
<evidence type="ECO:0000313" key="1">
    <source>
        <dbReference type="EMBL" id="KMZ56415.1"/>
    </source>
</evidence>
<dbReference type="Proteomes" id="UP000036987">
    <property type="component" value="Unassembled WGS sequence"/>
</dbReference>
<sequence>MFSSTPAATDIGDLGGELRLTTVGVYGHGDFVWFSRVGSDTSAFVGELVDTRSGDFCGLLVGGKPAGSFAGLLSWGTTTICFSARDSPYFGEEEAWWTDLYSLWSGTTQM</sequence>
<comment type="caution">
    <text evidence="1">The sequence shown here is derived from an EMBL/GenBank/DDBJ whole genome shotgun (WGS) entry which is preliminary data.</text>
</comment>